<dbReference type="Gene3D" id="3.10.20.30">
    <property type="match status" value="1"/>
</dbReference>
<dbReference type="PROSITE" id="PS51085">
    <property type="entry name" value="2FE2S_FER_2"/>
    <property type="match status" value="1"/>
</dbReference>
<reference evidence="2 3" key="1">
    <citation type="submission" date="2018-04" db="EMBL/GenBank/DDBJ databases">
        <authorList>
            <person name="Go L.Y."/>
            <person name="Mitchell J.A."/>
        </authorList>
    </citation>
    <scope>NUCLEOTIDE SEQUENCE [LARGE SCALE GENOMIC DNA]</scope>
    <source>
        <strain evidence="2 3">KCJK7865</strain>
    </source>
</reference>
<dbReference type="AlphaFoldDB" id="A0A2R7URS6"/>
<gene>
    <name evidence="2" type="ORF">DBB42_00460</name>
</gene>
<dbReference type="EMBL" id="QANO01000037">
    <property type="protein sequence ID" value="PTU54212.1"/>
    <property type="molecule type" value="Genomic_DNA"/>
</dbReference>
<dbReference type="InterPro" id="IPR012675">
    <property type="entry name" value="Beta-grasp_dom_sf"/>
</dbReference>
<proteinExistence type="predicted"/>
<dbReference type="InterPro" id="IPR001041">
    <property type="entry name" value="2Fe-2S_ferredoxin-type"/>
</dbReference>
<dbReference type="SUPFAM" id="SSF54292">
    <property type="entry name" value="2Fe-2S ferredoxin-like"/>
    <property type="match status" value="1"/>
</dbReference>
<dbReference type="GO" id="GO:0051537">
    <property type="term" value="F:2 iron, 2 sulfur cluster binding"/>
    <property type="evidence" value="ECO:0007669"/>
    <property type="project" value="InterPro"/>
</dbReference>
<accession>A0A2R7URS6</accession>
<dbReference type="InterPro" id="IPR006058">
    <property type="entry name" value="2Fe2S_fd_BS"/>
</dbReference>
<organism evidence="2 3">
    <name type="scientific">Pseudomonas plecoglossicida</name>
    <dbReference type="NCBI Taxonomy" id="70775"/>
    <lineage>
        <taxon>Bacteria</taxon>
        <taxon>Pseudomonadati</taxon>
        <taxon>Pseudomonadota</taxon>
        <taxon>Gammaproteobacteria</taxon>
        <taxon>Pseudomonadales</taxon>
        <taxon>Pseudomonadaceae</taxon>
        <taxon>Pseudomonas</taxon>
    </lineage>
</organism>
<comment type="caution">
    <text evidence="2">The sequence shown here is derived from an EMBL/GenBank/DDBJ whole genome shotgun (WGS) entry which is preliminary data.</text>
</comment>
<evidence type="ECO:0000313" key="2">
    <source>
        <dbReference type="EMBL" id="PTU54212.1"/>
    </source>
</evidence>
<evidence type="ECO:0000259" key="1">
    <source>
        <dbReference type="PROSITE" id="PS51085"/>
    </source>
</evidence>
<feature type="domain" description="2Fe-2S ferredoxin-type" evidence="1">
    <location>
        <begin position="5"/>
        <end position="70"/>
    </location>
</feature>
<sequence>MQNRHVIELSPSGKTFDASQELLLDAMLASGLPVPFSCRRGACGSCKVKVVAGQYRHKQRTADMPAPCYP</sequence>
<dbReference type="Proteomes" id="UP000244874">
    <property type="component" value="Unassembled WGS sequence"/>
</dbReference>
<dbReference type="RefSeq" id="WP_146190353.1">
    <property type="nucleotide sequence ID" value="NZ_QANO01000037.1"/>
</dbReference>
<dbReference type="CDD" id="cd00207">
    <property type="entry name" value="fer2"/>
    <property type="match status" value="1"/>
</dbReference>
<feature type="non-terminal residue" evidence="2">
    <location>
        <position position="70"/>
    </location>
</feature>
<dbReference type="InterPro" id="IPR036010">
    <property type="entry name" value="2Fe-2S_ferredoxin-like_sf"/>
</dbReference>
<name>A0A2R7URS6_PSEDL</name>
<protein>
    <submittedName>
        <fullName evidence="2">(Fe-S)-binding protein</fullName>
    </submittedName>
</protein>
<dbReference type="PROSITE" id="PS00197">
    <property type="entry name" value="2FE2S_FER_1"/>
    <property type="match status" value="1"/>
</dbReference>
<evidence type="ECO:0000313" key="3">
    <source>
        <dbReference type="Proteomes" id="UP000244874"/>
    </source>
</evidence>
<dbReference type="Pfam" id="PF00111">
    <property type="entry name" value="Fer2"/>
    <property type="match status" value="1"/>
</dbReference>